<reference evidence="2" key="1">
    <citation type="journal article" date="2017" name="Nature">
        <title>The sunflower genome provides insights into oil metabolism, flowering and Asterid evolution.</title>
        <authorList>
            <person name="Badouin H."/>
            <person name="Gouzy J."/>
            <person name="Grassa C.J."/>
            <person name="Murat F."/>
            <person name="Staton S.E."/>
            <person name="Cottret L."/>
            <person name="Lelandais-Briere C."/>
            <person name="Owens G.L."/>
            <person name="Carrere S."/>
            <person name="Mayjonade B."/>
            <person name="Legrand L."/>
            <person name="Gill N."/>
            <person name="Kane N.C."/>
            <person name="Bowers J.E."/>
            <person name="Hubner S."/>
            <person name="Bellec A."/>
            <person name="Berard A."/>
            <person name="Berges H."/>
            <person name="Blanchet N."/>
            <person name="Boniface M.C."/>
            <person name="Brunel D."/>
            <person name="Catrice O."/>
            <person name="Chaidir N."/>
            <person name="Claudel C."/>
            <person name="Donnadieu C."/>
            <person name="Faraut T."/>
            <person name="Fievet G."/>
            <person name="Helmstetter N."/>
            <person name="King M."/>
            <person name="Knapp S.J."/>
            <person name="Lai Z."/>
            <person name="Le Paslier M.C."/>
            <person name="Lippi Y."/>
            <person name="Lorenzon L."/>
            <person name="Mandel J.R."/>
            <person name="Marage G."/>
            <person name="Marchand G."/>
            <person name="Marquand E."/>
            <person name="Bret-Mestries E."/>
            <person name="Morien E."/>
            <person name="Nambeesan S."/>
            <person name="Nguyen T."/>
            <person name="Pegot-Espagnet P."/>
            <person name="Pouilly N."/>
            <person name="Raftis F."/>
            <person name="Sallet E."/>
            <person name="Schiex T."/>
            <person name="Thomas J."/>
            <person name="Vandecasteele C."/>
            <person name="Vares D."/>
            <person name="Vear F."/>
            <person name="Vautrin S."/>
            <person name="Crespi M."/>
            <person name="Mangin B."/>
            <person name="Burke J.M."/>
            <person name="Salse J."/>
            <person name="Munos S."/>
            <person name="Vincourt P."/>
            <person name="Rieseberg L.H."/>
            <person name="Langlade N.B."/>
        </authorList>
    </citation>
    <scope>NUCLEOTIDE SEQUENCE</scope>
    <source>
        <tissue evidence="2">Leaves</tissue>
    </source>
</reference>
<dbReference type="AlphaFoldDB" id="A0A9K3EK39"/>
<gene>
    <name evidence="2" type="ORF">HanXRQr2_Chr13g0600751</name>
</gene>
<keyword evidence="2" id="KW-0418">Kinase</keyword>
<proteinExistence type="predicted"/>
<sequence>MMVGLWCSHPDWSLRPSIPQAIQVLKFEGALPDLPTRMPVPIYSPVPDGSETSSSSATLTNSSIDMVR</sequence>
<keyword evidence="2" id="KW-0808">Transferase</keyword>
<dbReference type="EC" id="2.7.11.1" evidence="2"/>
<protein>
    <submittedName>
        <fullName evidence="2">Non-specific serine/threonine protein kinase</fullName>
        <ecNumber evidence="2">2.7.11.1</ecNumber>
    </submittedName>
</protein>
<dbReference type="Gramene" id="mRNA:HanXRQr2_Chr13g0600751">
    <property type="protein sequence ID" value="CDS:HanXRQr2_Chr13g0600751.1"/>
    <property type="gene ID" value="HanXRQr2_Chr13g0600751"/>
</dbReference>
<accession>A0A9K3EK39</accession>
<comment type="caution">
    <text evidence="2">The sequence shown here is derived from an EMBL/GenBank/DDBJ whole genome shotgun (WGS) entry which is preliminary data.</text>
</comment>
<dbReference type="Proteomes" id="UP000215914">
    <property type="component" value="Unassembled WGS sequence"/>
</dbReference>
<feature type="compositionally biased region" description="Low complexity" evidence="1">
    <location>
        <begin position="50"/>
        <end position="68"/>
    </location>
</feature>
<evidence type="ECO:0000313" key="2">
    <source>
        <dbReference type="EMBL" id="KAF5774464.1"/>
    </source>
</evidence>
<keyword evidence="3" id="KW-1185">Reference proteome</keyword>
<evidence type="ECO:0000313" key="3">
    <source>
        <dbReference type="Proteomes" id="UP000215914"/>
    </source>
</evidence>
<dbReference type="GO" id="GO:0004674">
    <property type="term" value="F:protein serine/threonine kinase activity"/>
    <property type="evidence" value="ECO:0007669"/>
    <property type="project" value="UniProtKB-KW"/>
</dbReference>
<keyword evidence="2" id="KW-0723">Serine/threonine-protein kinase</keyword>
<reference evidence="2" key="2">
    <citation type="submission" date="2020-06" db="EMBL/GenBank/DDBJ databases">
        <title>Helianthus annuus Genome sequencing and assembly Release 2.</title>
        <authorList>
            <person name="Gouzy J."/>
            <person name="Langlade N."/>
            <person name="Munos S."/>
        </authorList>
    </citation>
    <scope>NUCLEOTIDE SEQUENCE</scope>
    <source>
        <tissue evidence="2">Leaves</tissue>
    </source>
</reference>
<organism evidence="2 3">
    <name type="scientific">Helianthus annuus</name>
    <name type="common">Common sunflower</name>
    <dbReference type="NCBI Taxonomy" id="4232"/>
    <lineage>
        <taxon>Eukaryota</taxon>
        <taxon>Viridiplantae</taxon>
        <taxon>Streptophyta</taxon>
        <taxon>Embryophyta</taxon>
        <taxon>Tracheophyta</taxon>
        <taxon>Spermatophyta</taxon>
        <taxon>Magnoliopsida</taxon>
        <taxon>eudicotyledons</taxon>
        <taxon>Gunneridae</taxon>
        <taxon>Pentapetalae</taxon>
        <taxon>asterids</taxon>
        <taxon>campanulids</taxon>
        <taxon>Asterales</taxon>
        <taxon>Asteraceae</taxon>
        <taxon>Asteroideae</taxon>
        <taxon>Heliantheae alliance</taxon>
        <taxon>Heliantheae</taxon>
        <taxon>Helianthus</taxon>
    </lineage>
</organism>
<feature type="region of interest" description="Disordered" evidence="1">
    <location>
        <begin position="42"/>
        <end position="68"/>
    </location>
</feature>
<dbReference type="EMBL" id="MNCJ02000328">
    <property type="protein sequence ID" value="KAF5774464.1"/>
    <property type="molecule type" value="Genomic_DNA"/>
</dbReference>
<name>A0A9K3EK39_HELAN</name>
<evidence type="ECO:0000256" key="1">
    <source>
        <dbReference type="SAM" id="MobiDB-lite"/>
    </source>
</evidence>